<comment type="caution">
    <text evidence="2">The sequence shown here is derived from an EMBL/GenBank/DDBJ whole genome shotgun (WGS) entry which is preliminary data.</text>
</comment>
<dbReference type="RefSeq" id="WP_107584508.1">
    <property type="nucleotide sequence ID" value="NZ_PZJJ01000008.1"/>
</dbReference>
<keyword evidence="3" id="KW-1185">Reference proteome</keyword>
<dbReference type="Proteomes" id="UP000240509">
    <property type="component" value="Unassembled WGS sequence"/>
</dbReference>
<organism evidence="2 3">
    <name type="scientific">Alkalicoccus saliphilus</name>
    <dbReference type="NCBI Taxonomy" id="200989"/>
    <lineage>
        <taxon>Bacteria</taxon>
        <taxon>Bacillati</taxon>
        <taxon>Bacillota</taxon>
        <taxon>Bacilli</taxon>
        <taxon>Bacillales</taxon>
        <taxon>Bacillaceae</taxon>
        <taxon>Alkalicoccus</taxon>
    </lineage>
</organism>
<evidence type="ECO:0000313" key="2">
    <source>
        <dbReference type="EMBL" id="PTL39346.1"/>
    </source>
</evidence>
<accession>A0A2T4U7H1</accession>
<dbReference type="EMBL" id="PZJJ01000008">
    <property type="protein sequence ID" value="PTL39346.1"/>
    <property type="molecule type" value="Genomic_DNA"/>
</dbReference>
<gene>
    <name evidence="2" type="ORF">C6Y45_06960</name>
</gene>
<proteinExistence type="predicted"/>
<dbReference type="OrthoDB" id="2923245at2"/>
<evidence type="ECO:0000313" key="3">
    <source>
        <dbReference type="Proteomes" id="UP000240509"/>
    </source>
</evidence>
<keyword evidence="1" id="KW-0472">Membrane</keyword>
<reference evidence="2 3" key="1">
    <citation type="submission" date="2018-03" db="EMBL/GenBank/DDBJ databases">
        <title>Alkalicoccus saliphilus sp. nov., isolated from a mineral pool.</title>
        <authorList>
            <person name="Zhao B."/>
        </authorList>
    </citation>
    <scope>NUCLEOTIDE SEQUENCE [LARGE SCALE GENOMIC DNA]</scope>
    <source>
        <strain evidence="2 3">6AG</strain>
    </source>
</reference>
<sequence length="69" mass="8063">MTAFIFFVPAVFSPVFFIIYWVEGGPAYALTYGLLMLLVVWAGLPLFFRLIMKMNYFLYNEKDKPSKKP</sequence>
<feature type="transmembrane region" description="Helical" evidence="1">
    <location>
        <begin position="27"/>
        <end position="48"/>
    </location>
</feature>
<dbReference type="AlphaFoldDB" id="A0A2T4U7H1"/>
<evidence type="ECO:0000256" key="1">
    <source>
        <dbReference type="SAM" id="Phobius"/>
    </source>
</evidence>
<protein>
    <submittedName>
        <fullName evidence="2">Uncharacterized protein</fullName>
    </submittedName>
</protein>
<keyword evidence="1" id="KW-0812">Transmembrane</keyword>
<keyword evidence="1" id="KW-1133">Transmembrane helix</keyword>
<name>A0A2T4U7H1_9BACI</name>